<evidence type="ECO:0000313" key="1">
    <source>
        <dbReference type="EMBL" id="GBP47333.1"/>
    </source>
</evidence>
<name>A0A4C1W8I1_EUMVA</name>
<gene>
    <name evidence="1" type="ORF">EVAR_38099_1</name>
</gene>
<keyword evidence="2" id="KW-1185">Reference proteome</keyword>
<dbReference type="SUPFAM" id="SSF56219">
    <property type="entry name" value="DNase I-like"/>
    <property type="match status" value="1"/>
</dbReference>
<evidence type="ECO:0000313" key="2">
    <source>
        <dbReference type="Proteomes" id="UP000299102"/>
    </source>
</evidence>
<dbReference type="EMBL" id="BGZK01000499">
    <property type="protein sequence ID" value="GBP47333.1"/>
    <property type="molecule type" value="Genomic_DNA"/>
</dbReference>
<reference evidence="1 2" key="1">
    <citation type="journal article" date="2019" name="Commun. Biol.">
        <title>The bagworm genome reveals a unique fibroin gene that provides high tensile strength.</title>
        <authorList>
            <person name="Kono N."/>
            <person name="Nakamura H."/>
            <person name="Ohtoshi R."/>
            <person name="Tomita M."/>
            <person name="Numata K."/>
            <person name="Arakawa K."/>
        </authorList>
    </citation>
    <scope>NUCLEOTIDE SEQUENCE [LARGE SCALE GENOMIC DNA]</scope>
</reference>
<comment type="caution">
    <text evidence="1">The sequence shown here is derived from an EMBL/GenBank/DDBJ whole genome shotgun (WGS) entry which is preliminary data.</text>
</comment>
<dbReference type="STRING" id="151549.A0A4C1W8I1"/>
<organism evidence="1 2">
    <name type="scientific">Eumeta variegata</name>
    <name type="common">Bagworm moth</name>
    <name type="synonym">Eumeta japonica</name>
    <dbReference type="NCBI Taxonomy" id="151549"/>
    <lineage>
        <taxon>Eukaryota</taxon>
        <taxon>Metazoa</taxon>
        <taxon>Ecdysozoa</taxon>
        <taxon>Arthropoda</taxon>
        <taxon>Hexapoda</taxon>
        <taxon>Insecta</taxon>
        <taxon>Pterygota</taxon>
        <taxon>Neoptera</taxon>
        <taxon>Endopterygota</taxon>
        <taxon>Lepidoptera</taxon>
        <taxon>Glossata</taxon>
        <taxon>Ditrysia</taxon>
        <taxon>Tineoidea</taxon>
        <taxon>Psychidae</taxon>
        <taxon>Oiketicinae</taxon>
        <taxon>Eumeta</taxon>
    </lineage>
</organism>
<proteinExistence type="predicted"/>
<dbReference type="InterPro" id="IPR036691">
    <property type="entry name" value="Endo/exonu/phosph_ase_sf"/>
</dbReference>
<evidence type="ECO:0008006" key="3">
    <source>
        <dbReference type="Google" id="ProtNLM"/>
    </source>
</evidence>
<sequence length="184" mass="21183">MVLFTTVYILTIYIPLNSVATRRHGKRRHANNPVYPAPIDGSHQKRIEELEEALTSIKWDISVFIEVWNGISGEEVLERQNRSFHGISDRIAVLNIQIIDSKQPWSIIQVHAPIEQDTKLAKEKFYNDLTELMQKNNKYVMVMGDFNAKVGRKSNKDELVLGDYSTGDRNDNDRQLIGKNCKNL</sequence>
<dbReference type="Gene3D" id="3.60.10.10">
    <property type="entry name" value="Endonuclease/exonuclease/phosphatase"/>
    <property type="match status" value="1"/>
</dbReference>
<accession>A0A4C1W8I1</accession>
<protein>
    <recommendedName>
        <fullName evidence="3">Craniofacial development protein 2</fullName>
    </recommendedName>
</protein>
<dbReference type="Proteomes" id="UP000299102">
    <property type="component" value="Unassembled WGS sequence"/>
</dbReference>
<dbReference type="AlphaFoldDB" id="A0A4C1W8I1"/>
<dbReference type="OrthoDB" id="410104at2759"/>